<evidence type="ECO:0000256" key="10">
    <source>
        <dbReference type="SAM" id="MobiDB-lite"/>
    </source>
</evidence>
<reference evidence="11 12" key="1">
    <citation type="journal article" date="2014" name="Agronomy (Basel)">
        <title>A Draft Genome Sequence for Ensete ventricosum, the Drought-Tolerant Tree Against Hunger.</title>
        <authorList>
            <person name="Harrison J."/>
            <person name="Moore K.A."/>
            <person name="Paszkiewicz K."/>
            <person name="Jones T."/>
            <person name="Grant M."/>
            <person name="Ambacheew D."/>
            <person name="Muzemil S."/>
            <person name="Studholme D.J."/>
        </authorList>
    </citation>
    <scope>NUCLEOTIDE SEQUENCE [LARGE SCALE GENOMIC DNA]</scope>
</reference>
<dbReference type="FunFam" id="3.30.70.60:FF:000006">
    <property type="entry name" value="30S ribosomal protein S6 alpha, chloroplastic"/>
    <property type="match status" value="1"/>
</dbReference>
<dbReference type="InterPro" id="IPR035980">
    <property type="entry name" value="Ribosomal_bS6_sf"/>
</dbReference>
<dbReference type="InterPro" id="IPR000529">
    <property type="entry name" value="Ribosomal_bS6"/>
</dbReference>
<dbReference type="EMBL" id="AMZH03000274">
    <property type="protein sequence ID" value="RRT84585.1"/>
    <property type="molecule type" value="Genomic_DNA"/>
</dbReference>
<dbReference type="GO" id="GO:0009507">
    <property type="term" value="C:chloroplast"/>
    <property type="evidence" value="ECO:0007669"/>
    <property type="project" value="UniProtKB-SubCell"/>
</dbReference>
<evidence type="ECO:0000256" key="7">
    <source>
        <dbReference type="ARBA" id="ARBA00022946"/>
    </source>
</evidence>
<keyword evidence="4" id="KW-0934">Plastid</keyword>
<dbReference type="InterPro" id="IPR020814">
    <property type="entry name" value="Ribosomal_S6_plastid/chlpt"/>
</dbReference>
<dbReference type="PANTHER" id="PTHR21011">
    <property type="entry name" value="MITOCHONDRIAL 28S RIBOSOMAL PROTEIN S6"/>
    <property type="match status" value="1"/>
</dbReference>
<name>A0A427B7X8_ENSVE</name>
<dbReference type="GO" id="GO:0005840">
    <property type="term" value="C:ribosome"/>
    <property type="evidence" value="ECO:0007669"/>
    <property type="project" value="UniProtKB-KW"/>
</dbReference>
<evidence type="ECO:0000256" key="5">
    <source>
        <dbReference type="ARBA" id="ARBA00022730"/>
    </source>
</evidence>
<keyword evidence="3" id="KW-0150">Chloroplast</keyword>
<proteinExistence type="inferred from homology"/>
<dbReference type="HAMAP" id="MF_00360">
    <property type="entry name" value="Ribosomal_bS6"/>
    <property type="match status" value="1"/>
</dbReference>
<dbReference type="Pfam" id="PF01250">
    <property type="entry name" value="Ribosomal_S6"/>
    <property type="match status" value="1"/>
</dbReference>
<evidence type="ECO:0000256" key="4">
    <source>
        <dbReference type="ARBA" id="ARBA00022640"/>
    </source>
</evidence>
<evidence type="ECO:0000313" key="12">
    <source>
        <dbReference type="Proteomes" id="UP000287651"/>
    </source>
</evidence>
<dbReference type="AlphaFoldDB" id="A0A427B7X8"/>
<organism evidence="11 12">
    <name type="scientific">Ensete ventricosum</name>
    <name type="common">Abyssinian banana</name>
    <name type="synonym">Musa ensete</name>
    <dbReference type="NCBI Taxonomy" id="4639"/>
    <lineage>
        <taxon>Eukaryota</taxon>
        <taxon>Viridiplantae</taxon>
        <taxon>Streptophyta</taxon>
        <taxon>Embryophyta</taxon>
        <taxon>Tracheophyta</taxon>
        <taxon>Spermatophyta</taxon>
        <taxon>Magnoliopsida</taxon>
        <taxon>Liliopsida</taxon>
        <taxon>Zingiberales</taxon>
        <taxon>Musaceae</taxon>
        <taxon>Ensete</taxon>
    </lineage>
</organism>
<dbReference type="CDD" id="cd15487">
    <property type="entry name" value="bS6_chloro_cyano"/>
    <property type="match status" value="1"/>
</dbReference>
<keyword evidence="7" id="KW-0809">Transit peptide</keyword>
<keyword evidence="8" id="KW-0689">Ribosomal protein</keyword>
<gene>
    <name evidence="11" type="ORF">B296_00007019</name>
</gene>
<dbReference type="GO" id="GO:0006412">
    <property type="term" value="P:translation"/>
    <property type="evidence" value="ECO:0007669"/>
    <property type="project" value="InterPro"/>
</dbReference>
<feature type="region of interest" description="Disordered" evidence="10">
    <location>
        <begin position="1"/>
        <end position="35"/>
    </location>
</feature>
<evidence type="ECO:0000256" key="1">
    <source>
        <dbReference type="ARBA" id="ARBA00004229"/>
    </source>
</evidence>
<evidence type="ECO:0000313" key="11">
    <source>
        <dbReference type="EMBL" id="RRT84585.1"/>
    </source>
</evidence>
<accession>A0A427B7X8</accession>
<dbReference type="Gene3D" id="3.30.70.60">
    <property type="match status" value="1"/>
</dbReference>
<sequence>MECNQSTSKPCTEGTNAVEHSIITRRSDSDAKRGRRVDTKHFQICSALRPVDGAKAQLASVSNDRLGPPPDLIPQLLRVEVLERASLHGQLEAGEPPLVTRPHGALVTAVRLALRCPGLILSNPFQLEHTKKERLLGLLIKFLVEFGGLSSNIVDQYDKKLLDPFLTFPIFYFDLRLPIPSAVSRSPNPPAGAGDGPSASAAAGVALEDKEEPMCPPGLRQYETMAVLRPDMTEDERLALIQRYEELLVAGGGMYVEVFNRGVIPLAYSIKKKNKAGESNTYLDGIYLLFTYFTKPDSLAVLASRLNTDDDVIRSTSFKIRKRKY</sequence>
<dbReference type="PANTHER" id="PTHR21011:SF16">
    <property type="entry name" value="SMALL RIBOSOMAL SUBUNIT PROTEIN BS6C ALPHA"/>
    <property type="match status" value="1"/>
</dbReference>
<evidence type="ECO:0000256" key="6">
    <source>
        <dbReference type="ARBA" id="ARBA00022884"/>
    </source>
</evidence>
<evidence type="ECO:0000256" key="9">
    <source>
        <dbReference type="ARBA" id="ARBA00023274"/>
    </source>
</evidence>
<dbReference type="GO" id="GO:0003735">
    <property type="term" value="F:structural constituent of ribosome"/>
    <property type="evidence" value="ECO:0007669"/>
    <property type="project" value="InterPro"/>
</dbReference>
<keyword evidence="9" id="KW-0687">Ribonucleoprotein</keyword>
<evidence type="ECO:0008006" key="13">
    <source>
        <dbReference type="Google" id="ProtNLM"/>
    </source>
</evidence>
<dbReference type="SUPFAM" id="SSF54995">
    <property type="entry name" value="Ribosomal protein S6"/>
    <property type="match status" value="1"/>
</dbReference>
<dbReference type="GO" id="GO:0070181">
    <property type="term" value="F:small ribosomal subunit rRNA binding"/>
    <property type="evidence" value="ECO:0007669"/>
    <property type="project" value="TreeGrafter"/>
</dbReference>
<keyword evidence="5" id="KW-0699">rRNA-binding</keyword>
<feature type="compositionally biased region" description="Basic and acidic residues" evidence="10">
    <location>
        <begin position="25"/>
        <end position="35"/>
    </location>
</feature>
<dbReference type="GO" id="GO:1990904">
    <property type="term" value="C:ribonucleoprotein complex"/>
    <property type="evidence" value="ECO:0007669"/>
    <property type="project" value="UniProtKB-KW"/>
</dbReference>
<evidence type="ECO:0000256" key="3">
    <source>
        <dbReference type="ARBA" id="ARBA00022528"/>
    </source>
</evidence>
<feature type="compositionally biased region" description="Polar residues" evidence="10">
    <location>
        <begin position="1"/>
        <end position="15"/>
    </location>
</feature>
<comment type="similarity">
    <text evidence="2">Belongs to the bacterial ribosomal protein bS6 family.</text>
</comment>
<evidence type="ECO:0000256" key="8">
    <source>
        <dbReference type="ARBA" id="ARBA00022980"/>
    </source>
</evidence>
<comment type="caution">
    <text evidence="11">The sequence shown here is derived from an EMBL/GenBank/DDBJ whole genome shotgun (WGS) entry which is preliminary data.</text>
</comment>
<protein>
    <recommendedName>
        <fullName evidence="13">30S ribosomal protein S6 alpha, chloroplastic</fullName>
    </recommendedName>
</protein>
<dbReference type="InterPro" id="IPR014717">
    <property type="entry name" value="Transl_elong_EF1B/ribsomal_bS6"/>
</dbReference>
<dbReference type="Proteomes" id="UP000287651">
    <property type="component" value="Unassembled WGS sequence"/>
</dbReference>
<evidence type="ECO:0000256" key="2">
    <source>
        <dbReference type="ARBA" id="ARBA00009512"/>
    </source>
</evidence>
<comment type="subcellular location">
    <subcellularLocation>
        <location evidence="1">Plastid</location>
        <location evidence="1">Chloroplast</location>
    </subcellularLocation>
</comment>
<keyword evidence="6" id="KW-0694">RNA-binding</keyword>